<feature type="domain" description="Glycosyltransferase 2-like" evidence="4">
    <location>
        <begin position="19"/>
        <end position="115"/>
    </location>
</feature>
<comment type="similarity">
    <text evidence="1">Belongs to the glycosyltransferase 2 family.</text>
</comment>
<sequence length="253" mass="27963">MVTMSNIITVMTAVHPPSAKFLSDAYKSLTEQELPDGWEWQWVIQEDGETDEVRPHVPDDPRISFGQGRHGRAAMARTLALSRAKGEYVRVLDADDMLAPGALARDLRALTSDPAIGWTTCRVLDLMPDGSTVGFDQDPPEGIIERGAVLEHWEANNFRAQVHPATLCIRHDLLLALGGWMALPASEDTGLLLALSAVSRGWFSAETGLLYRKWPGQVTSQAAHSDEEEREARFAVVQARARALAAMTNWRHE</sequence>
<name>A0ABP3LA49_9ACTN</name>
<evidence type="ECO:0000313" key="5">
    <source>
        <dbReference type="EMBL" id="GAA0496446.1"/>
    </source>
</evidence>
<organism evidence="5 6">
    <name type="scientific">Streptomyces olivaceiscleroticus</name>
    <dbReference type="NCBI Taxonomy" id="68245"/>
    <lineage>
        <taxon>Bacteria</taxon>
        <taxon>Bacillati</taxon>
        <taxon>Actinomycetota</taxon>
        <taxon>Actinomycetes</taxon>
        <taxon>Kitasatosporales</taxon>
        <taxon>Streptomycetaceae</taxon>
        <taxon>Streptomyces</taxon>
    </lineage>
</organism>
<dbReference type="Pfam" id="PF00535">
    <property type="entry name" value="Glycos_transf_2"/>
    <property type="match status" value="1"/>
</dbReference>
<dbReference type="CDD" id="cd00761">
    <property type="entry name" value="Glyco_tranf_GTA_type"/>
    <property type="match status" value="1"/>
</dbReference>
<dbReference type="InterPro" id="IPR050834">
    <property type="entry name" value="Glycosyltransf_2"/>
</dbReference>
<reference evidence="6" key="1">
    <citation type="journal article" date="2019" name="Int. J. Syst. Evol. Microbiol.">
        <title>The Global Catalogue of Microorganisms (GCM) 10K type strain sequencing project: providing services to taxonomists for standard genome sequencing and annotation.</title>
        <authorList>
            <consortium name="The Broad Institute Genomics Platform"/>
            <consortium name="The Broad Institute Genome Sequencing Center for Infectious Disease"/>
            <person name="Wu L."/>
            <person name="Ma J."/>
        </authorList>
    </citation>
    <scope>NUCLEOTIDE SEQUENCE [LARGE SCALE GENOMIC DNA]</scope>
    <source>
        <strain evidence="6">JCM 4805</strain>
    </source>
</reference>
<evidence type="ECO:0000256" key="2">
    <source>
        <dbReference type="ARBA" id="ARBA00022676"/>
    </source>
</evidence>
<dbReference type="InterPro" id="IPR029044">
    <property type="entry name" value="Nucleotide-diphossugar_trans"/>
</dbReference>
<dbReference type="InterPro" id="IPR001173">
    <property type="entry name" value="Glyco_trans_2-like"/>
</dbReference>
<dbReference type="Gene3D" id="3.90.550.10">
    <property type="entry name" value="Spore Coat Polysaccharide Biosynthesis Protein SpsA, Chain A"/>
    <property type="match status" value="1"/>
</dbReference>
<evidence type="ECO:0000259" key="4">
    <source>
        <dbReference type="Pfam" id="PF00535"/>
    </source>
</evidence>
<evidence type="ECO:0000256" key="3">
    <source>
        <dbReference type="ARBA" id="ARBA00022679"/>
    </source>
</evidence>
<comment type="caution">
    <text evidence="5">The sequence shown here is derived from an EMBL/GenBank/DDBJ whole genome shotgun (WGS) entry which is preliminary data.</text>
</comment>
<dbReference type="PANTHER" id="PTHR43685">
    <property type="entry name" value="GLYCOSYLTRANSFERASE"/>
    <property type="match status" value="1"/>
</dbReference>
<keyword evidence="3" id="KW-0808">Transferase</keyword>
<dbReference type="EMBL" id="BAAABY010000057">
    <property type="protein sequence ID" value="GAA0496446.1"/>
    <property type="molecule type" value="Genomic_DNA"/>
</dbReference>
<accession>A0ABP3LA49</accession>
<dbReference type="PANTHER" id="PTHR43685:SF5">
    <property type="entry name" value="GLYCOSYLTRANSFERASE EPSE-RELATED"/>
    <property type="match status" value="1"/>
</dbReference>
<keyword evidence="6" id="KW-1185">Reference proteome</keyword>
<evidence type="ECO:0000313" key="6">
    <source>
        <dbReference type="Proteomes" id="UP001500909"/>
    </source>
</evidence>
<dbReference type="SUPFAM" id="SSF53448">
    <property type="entry name" value="Nucleotide-diphospho-sugar transferases"/>
    <property type="match status" value="1"/>
</dbReference>
<evidence type="ECO:0000256" key="1">
    <source>
        <dbReference type="ARBA" id="ARBA00006739"/>
    </source>
</evidence>
<protein>
    <submittedName>
        <fullName evidence="5">Glycosyltransferase family 2 protein</fullName>
    </submittedName>
</protein>
<proteinExistence type="inferred from homology"/>
<keyword evidence="2" id="KW-0328">Glycosyltransferase</keyword>
<gene>
    <name evidence="5" type="ORF">GCM10010361_72390</name>
</gene>
<dbReference type="Proteomes" id="UP001500909">
    <property type="component" value="Unassembled WGS sequence"/>
</dbReference>